<evidence type="ECO:0008006" key="3">
    <source>
        <dbReference type="Google" id="ProtNLM"/>
    </source>
</evidence>
<name>A0A269XUD7_9PROT</name>
<dbReference type="EMBL" id="NCXK01000036">
    <property type="protein sequence ID" value="PAK76917.1"/>
    <property type="molecule type" value="Genomic_DNA"/>
</dbReference>
<organism evidence="1 2">
    <name type="scientific">Acetobacter fabarum</name>
    <dbReference type="NCBI Taxonomy" id="483199"/>
    <lineage>
        <taxon>Bacteria</taxon>
        <taxon>Pseudomonadati</taxon>
        <taxon>Pseudomonadota</taxon>
        <taxon>Alphaproteobacteria</taxon>
        <taxon>Acetobacterales</taxon>
        <taxon>Acetobacteraceae</taxon>
        <taxon>Acetobacter</taxon>
    </lineage>
</organism>
<dbReference type="AlphaFoldDB" id="A0A269XUD7"/>
<evidence type="ECO:0000313" key="2">
    <source>
        <dbReference type="Proteomes" id="UP000216151"/>
    </source>
</evidence>
<evidence type="ECO:0000313" key="1">
    <source>
        <dbReference type="EMBL" id="PAK76917.1"/>
    </source>
</evidence>
<dbReference type="Proteomes" id="UP000216151">
    <property type="component" value="Unassembled WGS sequence"/>
</dbReference>
<sequence>MVLRYPYLWHWQDARGESEGRKDRPTTVTAAFVARDNRHYLLLLPVTTRLPDPSRTAVEVPATEKRRAGLDQNRQQWIILDEYNLDPIATSYYLHGSPLIGQFSDAFMRLLLTRFKDLLPQAKRISRFP</sequence>
<proteinExistence type="predicted"/>
<gene>
    <name evidence="1" type="ORF">B8X00_12520</name>
</gene>
<protein>
    <recommendedName>
        <fullName evidence="3">Growth inhibitor PemK</fullName>
    </recommendedName>
</protein>
<dbReference type="OrthoDB" id="7432864at2"/>
<comment type="caution">
    <text evidence="1">The sequence shown here is derived from an EMBL/GenBank/DDBJ whole genome shotgun (WGS) entry which is preliminary data.</text>
</comment>
<keyword evidence="2" id="KW-1185">Reference proteome</keyword>
<accession>A0A269XUD7</accession>
<reference evidence="1 2" key="1">
    <citation type="submission" date="2017-04" db="EMBL/GenBank/DDBJ databases">
        <title>Kefir bacterial isolates.</title>
        <authorList>
            <person name="Kim Y."/>
            <person name="Blasche S."/>
            <person name="Patil K.R."/>
        </authorList>
    </citation>
    <scope>NUCLEOTIDE SEQUENCE [LARGE SCALE GENOMIC DNA]</scope>
    <source>
        <strain evidence="1 2">KR</strain>
    </source>
</reference>